<dbReference type="NCBIfam" id="NF006674">
    <property type="entry name" value="PRK09224.1"/>
    <property type="match status" value="1"/>
</dbReference>
<dbReference type="SUPFAM" id="SSF53686">
    <property type="entry name" value="Tryptophan synthase beta subunit-like PLP-dependent enzymes"/>
    <property type="match status" value="1"/>
</dbReference>
<dbReference type="Pfam" id="PF00291">
    <property type="entry name" value="PALP"/>
    <property type="match status" value="1"/>
</dbReference>
<evidence type="ECO:0000256" key="11">
    <source>
        <dbReference type="ARBA" id="ARBA00023304"/>
    </source>
</evidence>
<gene>
    <name evidence="13 15" type="primary">ilvA</name>
    <name evidence="15" type="ORF">EII21_05485</name>
</gene>
<dbReference type="CDD" id="cd01562">
    <property type="entry name" value="Thr-dehyd"/>
    <property type="match status" value="1"/>
</dbReference>
<evidence type="ECO:0000256" key="1">
    <source>
        <dbReference type="ARBA" id="ARBA00001274"/>
    </source>
</evidence>
<name>A0A3P2A4I7_9NEIS</name>
<dbReference type="InterPro" id="IPR001721">
    <property type="entry name" value="TD_ACT-like"/>
</dbReference>
<dbReference type="NCBIfam" id="NF009130">
    <property type="entry name" value="PRK12483.1"/>
    <property type="match status" value="1"/>
</dbReference>
<dbReference type="GO" id="GO:0006567">
    <property type="term" value="P:L-threonine catabolic process"/>
    <property type="evidence" value="ECO:0007669"/>
    <property type="project" value="TreeGrafter"/>
</dbReference>
<dbReference type="InterPro" id="IPR038110">
    <property type="entry name" value="TD_ACT-like_sf"/>
</dbReference>
<dbReference type="InterPro" id="IPR036052">
    <property type="entry name" value="TrpB-like_PALP_sf"/>
</dbReference>
<comment type="function">
    <text evidence="12 13">Catalyzes the anaerobic formation of alpha-ketobutyrate and ammonia from threonine in a two-step reaction. The first step involved a dehydration of threonine and a production of enamine intermediates (aminocrotonate), which tautomerizes to its imine form (iminobutyrate). Both intermediates are unstable and short-lived. The second step is the nonenzymatic hydrolysis of the enamine/imine intermediates to form 2-ketobutyrate and free ammonia. In the low water environment of the cell, the second step is accelerated by RidA.</text>
</comment>
<dbReference type="GO" id="GO:0009097">
    <property type="term" value="P:isoleucine biosynthetic process"/>
    <property type="evidence" value="ECO:0007669"/>
    <property type="project" value="UniProtKB-UniRule"/>
</dbReference>
<dbReference type="PANTHER" id="PTHR48078:SF11">
    <property type="entry name" value="THREONINE DEHYDRATASE, MITOCHONDRIAL"/>
    <property type="match status" value="1"/>
</dbReference>
<evidence type="ECO:0000256" key="2">
    <source>
        <dbReference type="ARBA" id="ARBA00001933"/>
    </source>
</evidence>
<evidence type="ECO:0000256" key="8">
    <source>
        <dbReference type="ARBA" id="ARBA00022737"/>
    </source>
</evidence>
<dbReference type="PROSITE" id="PS00165">
    <property type="entry name" value="DEHYDRATASE_SER_THR"/>
    <property type="match status" value="1"/>
</dbReference>
<evidence type="ECO:0000259" key="14">
    <source>
        <dbReference type="PROSITE" id="PS51672"/>
    </source>
</evidence>
<evidence type="ECO:0000256" key="4">
    <source>
        <dbReference type="ARBA" id="ARBA00010869"/>
    </source>
</evidence>
<keyword evidence="7 13" id="KW-0412">Isoleucine biosynthesis</keyword>
<accession>A0A3P2A4I7</accession>
<dbReference type="Proteomes" id="UP000269923">
    <property type="component" value="Unassembled WGS sequence"/>
</dbReference>
<sequence>MTAKPFPHADYLTRIATAAVYDVARETPLTRAANLSRRLDTPVFLKREDLQPVFSFKIRGAYNKMAKLPEHALAKGVIAASAGNHAQGVALSAQKLGCRATIVMPETTPQIKIDAVRALGAEVVLHGVSYNDAYDHAMQLLAESGQTYIPPFDDPDVIAGQGTVGMEIVRQHAKPIDAVFVAIGGGGLAAGVAACIKQIRPEIQVFGVQTEDSCAMKQSIEAGYPVTLPDVGLFADGTAVKRVGDETFRLCRDLLDGIITVDTDTVCGALKDIFDDTRSICEPSGALALAGLKKYLAEGRGNGNSVIAVTSGANMNFHRLRHVSERSELGEGNEAIFAVAIPERPGSFRHFIDILGSRNITEFNYRYGDDDTAHIFVGIQTASSGDNARISAELTAAGLDNTDLSDNEMAKVHLRYMVGGRTHKVAHERVISFEFPERPGALARFLNHMHEQWNISLFHYRNHGADYGRILVGIDVPPCDNHAFESFLQRLGYTYEEQTDNIAYRLFLGQG</sequence>
<dbReference type="OrthoDB" id="9811476at2"/>
<evidence type="ECO:0000256" key="9">
    <source>
        <dbReference type="ARBA" id="ARBA00022898"/>
    </source>
</evidence>
<dbReference type="Gene3D" id="3.40.50.1100">
    <property type="match status" value="2"/>
</dbReference>
<feature type="domain" description="ACT-like" evidence="14">
    <location>
        <begin position="429"/>
        <end position="500"/>
    </location>
</feature>
<dbReference type="UniPathway" id="UPA00047">
    <property type="reaction ID" value="UER00054"/>
</dbReference>
<evidence type="ECO:0000313" key="16">
    <source>
        <dbReference type="Proteomes" id="UP000269923"/>
    </source>
</evidence>
<keyword evidence="8" id="KW-0677">Repeat</keyword>
<dbReference type="InterPro" id="IPR001926">
    <property type="entry name" value="TrpB-like_PALP"/>
</dbReference>
<dbReference type="GO" id="GO:0004794">
    <property type="term" value="F:threonine deaminase activity"/>
    <property type="evidence" value="ECO:0007669"/>
    <property type="project" value="UniProtKB-UniRule"/>
</dbReference>
<dbReference type="GO" id="GO:0030170">
    <property type="term" value="F:pyridoxal phosphate binding"/>
    <property type="evidence" value="ECO:0007669"/>
    <property type="project" value="InterPro"/>
</dbReference>
<keyword evidence="9 13" id="KW-0663">Pyridoxal phosphate</keyword>
<dbReference type="EC" id="4.3.1.19" evidence="13"/>
<dbReference type="CDD" id="cd04906">
    <property type="entry name" value="ACT_ThrD-I_1"/>
    <property type="match status" value="1"/>
</dbReference>
<reference evidence="15 16" key="1">
    <citation type="submission" date="2018-11" db="EMBL/GenBank/DDBJ databases">
        <title>Genomes From Bacteria Associated with the Canine Oral Cavity: a Test Case for Automated Genome-Based Taxonomic Assignment.</title>
        <authorList>
            <person name="Coil D.A."/>
            <person name="Jospin G."/>
            <person name="Darling A.E."/>
            <person name="Wallis C."/>
            <person name="Davis I.J."/>
            <person name="Harris S."/>
            <person name="Eisen J.A."/>
            <person name="Holcombe L.J."/>
            <person name="O'Flynn C."/>
        </authorList>
    </citation>
    <scope>NUCLEOTIDE SEQUENCE [LARGE SCALE GENOMIC DNA]</scope>
    <source>
        <strain evidence="15 16">COT-280</strain>
    </source>
</reference>
<comment type="pathway">
    <text evidence="3 13">Amino-acid biosynthesis; L-isoleucine biosynthesis; 2-oxobutanoate from L-threonine: step 1/1.</text>
</comment>
<evidence type="ECO:0000256" key="6">
    <source>
        <dbReference type="ARBA" id="ARBA00022605"/>
    </source>
</evidence>
<dbReference type="SUPFAM" id="SSF55021">
    <property type="entry name" value="ACT-like"/>
    <property type="match status" value="2"/>
</dbReference>
<evidence type="ECO:0000256" key="3">
    <source>
        <dbReference type="ARBA" id="ARBA00004810"/>
    </source>
</evidence>
<keyword evidence="11 13" id="KW-0100">Branched-chain amino acid biosynthesis</keyword>
<dbReference type="InterPro" id="IPR050147">
    <property type="entry name" value="Ser/Thr_Dehydratase"/>
</dbReference>
<dbReference type="PROSITE" id="PS51672">
    <property type="entry name" value="ACT_LIKE"/>
    <property type="match status" value="2"/>
</dbReference>
<dbReference type="FunFam" id="3.40.50.1100:FF:000008">
    <property type="entry name" value="L-threonine dehydratase"/>
    <property type="match status" value="1"/>
</dbReference>
<evidence type="ECO:0000256" key="7">
    <source>
        <dbReference type="ARBA" id="ARBA00022624"/>
    </source>
</evidence>
<organism evidence="15 16">
    <name type="scientific">Conchiformibius steedae</name>
    <dbReference type="NCBI Taxonomy" id="153493"/>
    <lineage>
        <taxon>Bacteria</taxon>
        <taxon>Pseudomonadati</taxon>
        <taxon>Pseudomonadota</taxon>
        <taxon>Betaproteobacteria</taxon>
        <taxon>Neisseriales</taxon>
        <taxon>Neisseriaceae</taxon>
        <taxon>Conchiformibius</taxon>
    </lineage>
</organism>
<proteinExistence type="inferred from homology"/>
<evidence type="ECO:0000256" key="5">
    <source>
        <dbReference type="ARBA" id="ARBA00011881"/>
    </source>
</evidence>
<dbReference type="EMBL" id="RQYC01000006">
    <property type="protein sequence ID" value="RRD90372.1"/>
    <property type="molecule type" value="Genomic_DNA"/>
</dbReference>
<dbReference type="FunFam" id="3.40.1020.10:FF:000001">
    <property type="entry name" value="L-threonine dehydratase"/>
    <property type="match status" value="1"/>
</dbReference>
<comment type="catalytic activity">
    <reaction evidence="1 13">
        <text>L-threonine = 2-oxobutanoate + NH4(+)</text>
        <dbReference type="Rhea" id="RHEA:22108"/>
        <dbReference type="ChEBI" id="CHEBI:16763"/>
        <dbReference type="ChEBI" id="CHEBI:28938"/>
        <dbReference type="ChEBI" id="CHEBI:57926"/>
        <dbReference type="EC" id="4.3.1.19"/>
    </reaction>
</comment>
<dbReference type="InterPro" id="IPR005787">
    <property type="entry name" value="Thr_deHydtase_biosynth"/>
</dbReference>
<dbReference type="Pfam" id="PF00585">
    <property type="entry name" value="Thr_dehydrat_C"/>
    <property type="match status" value="2"/>
</dbReference>
<dbReference type="AlphaFoldDB" id="A0A3P2A4I7"/>
<comment type="similarity">
    <text evidence="4 13">Belongs to the serine/threonine dehydratase family.</text>
</comment>
<keyword evidence="16" id="KW-1185">Reference proteome</keyword>
<comment type="caution">
    <text evidence="15">The sequence shown here is derived from an EMBL/GenBank/DDBJ whole genome shotgun (WGS) entry which is preliminary data.</text>
</comment>
<dbReference type="NCBIfam" id="TIGR01124">
    <property type="entry name" value="ilvA_2Cterm"/>
    <property type="match status" value="1"/>
</dbReference>
<comment type="subunit">
    <text evidence="5 13">Homotetramer.</text>
</comment>
<dbReference type="CDD" id="cd04907">
    <property type="entry name" value="ACT_ThrD-I_2"/>
    <property type="match status" value="1"/>
</dbReference>
<evidence type="ECO:0000256" key="13">
    <source>
        <dbReference type="RuleBase" id="RU362012"/>
    </source>
</evidence>
<feature type="domain" description="ACT-like" evidence="14">
    <location>
        <begin position="335"/>
        <end position="406"/>
    </location>
</feature>
<keyword evidence="6 13" id="KW-0028">Amino-acid biosynthesis</keyword>
<dbReference type="GO" id="GO:0003941">
    <property type="term" value="F:L-serine ammonia-lyase activity"/>
    <property type="evidence" value="ECO:0007669"/>
    <property type="project" value="TreeGrafter"/>
</dbReference>
<comment type="cofactor">
    <cofactor evidence="2 13">
        <name>pyridoxal 5'-phosphate</name>
        <dbReference type="ChEBI" id="CHEBI:597326"/>
    </cofactor>
</comment>
<evidence type="ECO:0000313" key="15">
    <source>
        <dbReference type="EMBL" id="RRD90372.1"/>
    </source>
</evidence>
<dbReference type="Gene3D" id="3.40.1020.10">
    <property type="entry name" value="Biosynthetic Threonine Deaminase, Domain 3"/>
    <property type="match status" value="1"/>
</dbReference>
<dbReference type="GO" id="GO:0006565">
    <property type="term" value="P:L-serine catabolic process"/>
    <property type="evidence" value="ECO:0007669"/>
    <property type="project" value="TreeGrafter"/>
</dbReference>
<evidence type="ECO:0000256" key="12">
    <source>
        <dbReference type="ARBA" id="ARBA00025527"/>
    </source>
</evidence>
<dbReference type="RefSeq" id="WP_124794574.1">
    <property type="nucleotide sequence ID" value="NZ_RQYC01000006.1"/>
</dbReference>
<dbReference type="InterPro" id="IPR045865">
    <property type="entry name" value="ACT-like_dom_sf"/>
</dbReference>
<protein>
    <recommendedName>
        <fullName evidence="13">L-threonine dehydratase</fullName>
        <ecNumber evidence="13">4.3.1.19</ecNumber>
    </recommendedName>
    <alternativeName>
        <fullName evidence="13">Threonine deaminase</fullName>
    </alternativeName>
</protein>
<dbReference type="STRING" id="1121352.GCA_000620925_00693"/>
<keyword evidence="10 13" id="KW-0456">Lyase</keyword>
<evidence type="ECO:0000256" key="10">
    <source>
        <dbReference type="ARBA" id="ARBA00023239"/>
    </source>
</evidence>
<dbReference type="InterPro" id="IPR000634">
    <property type="entry name" value="Ser/Thr_deHydtase_PyrdxlP-BS"/>
</dbReference>
<dbReference type="PANTHER" id="PTHR48078">
    <property type="entry name" value="THREONINE DEHYDRATASE, MITOCHONDRIAL-RELATED"/>
    <property type="match status" value="1"/>
</dbReference>